<dbReference type="Pfam" id="PF12802">
    <property type="entry name" value="MarR_2"/>
    <property type="match status" value="1"/>
</dbReference>
<dbReference type="PANTHER" id="PTHR18964">
    <property type="entry name" value="ROK (REPRESSOR, ORF, KINASE) FAMILY"/>
    <property type="match status" value="1"/>
</dbReference>
<dbReference type="Proteomes" id="UP001597063">
    <property type="component" value="Unassembled WGS sequence"/>
</dbReference>
<evidence type="ECO:0000313" key="3">
    <source>
        <dbReference type="EMBL" id="MFD0689305.1"/>
    </source>
</evidence>
<dbReference type="InterPro" id="IPR043129">
    <property type="entry name" value="ATPase_NBD"/>
</dbReference>
<evidence type="ECO:0000313" key="4">
    <source>
        <dbReference type="Proteomes" id="UP001597063"/>
    </source>
</evidence>
<comment type="similarity">
    <text evidence="1">Belongs to the ROK (NagC/XylR) family.</text>
</comment>
<sequence length="411" mass="40957">MTKSGNVPVRHATMRGRNLAVVLEHVARHQPVTRARLAELTGFTKTTVSTLVALLENAGLVRDGALVHEGERGRPGVGVSVHGDGAAGLGLEVNVDYLAACVVDLGKKVRYRHVVGAGNRGRDPGAVLAALAALANEAAAAVAEQGLSIAGTAVALPGLLDRESGVVRRAPNLGWTDVPVTGAFGPASPLPAEYDNEANLAALGELWFGGGARLGDFVHVSGEIGIGAGIVVGGRVFRGAHGFAGEIGHLVAEPGGPPCSCGGRGCLEQIAGQEAMLRAAGLPGPRTATGTAIATGSATGPDGSVGALVDRLAAEDGAALAAVARAGRALGGALASAVNLLDPDTIVLGGVFSPLAPWIRPPLRAALADGPGTLRREIPPVEVSGLAEGAAVLGAAGLVIERVIADPALLL</sequence>
<feature type="domain" description="HTH marR-type" evidence="2">
    <location>
        <begin position="22"/>
        <end position="62"/>
    </location>
</feature>
<dbReference type="InterPro" id="IPR036388">
    <property type="entry name" value="WH-like_DNA-bd_sf"/>
</dbReference>
<organism evidence="3 4">
    <name type="scientific">Actinomadura fibrosa</name>
    <dbReference type="NCBI Taxonomy" id="111802"/>
    <lineage>
        <taxon>Bacteria</taxon>
        <taxon>Bacillati</taxon>
        <taxon>Actinomycetota</taxon>
        <taxon>Actinomycetes</taxon>
        <taxon>Streptosporangiales</taxon>
        <taxon>Thermomonosporaceae</taxon>
        <taxon>Actinomadura</taxon>
    </lineage>
</organism>
<protein>
    <submittedName>
        <fullName evidence="3">ROK family protein</fullName>
    </submittedName>
</protein>
<dbReference type="InterPro" id="IPR036390">
    <property type="entry name" value="WH_DNA-bd_sf"/>
</dbReference>
<evidence type="ECO:0000256" key="1">
    <source>
        <dbReference type="ARBA" id="ARBA00006479"/>
    </source>
</evidence>
<accession>A0ABW2XU90</accession>
<dbReference type="Pfam" id="PF00480">
    <property type="entry name" value="ROK"/>
    <property type="match status" value="1"/>
</dbReference>
<keyword evidence="4" id="KW-1185">Reference proteome</keyword>
<name>A0ABW2XU90_9ACTN</name>
<comment type="caution">
    <text evidence="3">The sequence shown here is derived from an EMBL/GenBank/DDBJ whole genome shotgun (WGS) entry which is preliminary data.</text>
</comment>
<dbReference type="EMBL" id="JBHTGP010000017">
    <property type="protein sequence ID" value="MFD0689305.1"/>
    <property type="molecule type" value="Genomic_DNA"/>
</dbReference>
<gene>
    <name evidence="3" type="ORF">ACFQZM_32805</name>
</gene>
<dbReference type="SUPFAM" id="SSF46785">
    <property type="entry name" value="Winged helix' DNA-binding domain"/>
    <property type="match status" value="1"/>
</dbReference>
<dbReference type="InterPro" id="IPR000600">
    <property type="entry name" value="ROK"/>
</dbReference>
<proteinExistence type="inferred from homology"/>
<dbReference type="SUPFAM" id="SSF53067">
    <property type="entry name" value="Actin-like ATPase domain"/>
    <property type="match status" value="1"/>
</dbReference>
<reference evidence="4" key="1">
    <citation type="journal article" date="2019" name="Int. J. Syst. Evol. Microbiol.">
        <title>The Global Catalogue of Microorganisms (GCM) 10K type strain sequencing project: providing services to taxonomists for standard genome sequencing and annotation.</title>
        <authorList>
            <consortium name="The Broad Institute Genomics Platform"/>
            <consortium name="The Broad Institute Genome Sequencing Center for Infectious Disease"/>
            <person name="Wu L."/>
            <person name="Ma J."/>
        </authorList>
    </citation>
    <scope>NUCLEOTIDE SEQUENCE [LARGE SCALE GENOMIC DNA]</scope>
    <source>
        <strain evidence="4">JCM 9371</strain>
    </source>
</reference>
<evidence type="ECO:0000259" key="2">
    <source>
        <dbReference type="Pfam" id="PF12802"/>
    </source>
</evidence>
<dbReference type="Gene3D" id="1.10.10.10">
    <property type="entry name" value="Winged helix-like DNA-binding domain superfamily/Winged helix DNA-binding domain"/>
    <property type="match status" value="1"/>
</dbReference>
<dbReference type="Gene3D" id="3.30.420.40">
    <property type="match status" value="2"/>
</dbReference>
<dbReference type="RefSeq" id="WP_378324613.1">
    <property type="nucleotide sequence ID" value="NZ_JBHTGP010000017.1"/>
</dbReference>
<dbReference type="PANTHER" id="PTHR18964:SF149">
    <property type="entry name" value="BIFUNCTIONAL UDP-N-ACETYLGLUCOSAMINE 2-EPIMERASE_N-ACETYLMANNOSAMINE KINASE"/>
    <property type="match status" value="1"/>
</dbReference>
<dbReference type="InterPro" id="IPR000835">
    <property type="entry name" value="HTH_MarR-typ"/>
</dbReference>